<dbReference type="InterPro" id="IPR043957">
    <property type="entry name" value="Vanin_C"/>
</dbReference>
<evidence type="ECO:0000256" key="1">
    <source>
        <dbReference type="ARBA" id="ARBA00022801"/>
    </source>
</evidence>
<sequence>MASLNLSKLTQNAMHDQLVDYHRKNGRLGTGIYSSQEGAIAETFDISKNGTLLIADLPVHPSSIPEDHSTCSVQSVPNDPTQPMESSSFIPYEMTTIPSSQTVPPIHKVFYQSIVNFTKIPLDENDQSATLCHESTCCHLQYDMIKNNDSATYALIAYNGVHVIDYFHAGMITCAVMRCESINDIQSCAQLATTISSTVFNSLTLKANINENIVFPSVVNTDMQLVKDWEFLHTSCVDGKSEWTIKLNEVYNLKSASIYARVYSRDKKCIK</sequence>
<dbReference type="Proteomes" id="UP000014500">
    <property type="component" value="Unassembled WGS sequence"/>
</dbReference>
<dbReference type="PhylomeDB" id="T1JIP5"/>
<accession>T1JIP5</accession>
<reference evidence="4" key="1">
    <citation type="submission" date="2011-05" db="EMBL/GenBank/DDBJ databases">
        <authorList>
            <person name="Richards S.R."/>
            <person name="Qu J."/>
            <person name="Jiang H."/>
            <person name="Jhangiani S.N."/>
            <person name="Agravi P."/>
            <person name="Goodspeed R."/>
            <person name="Gross S."/>
            <person name="Mandapat C."/>
            <person name="Jackson L."/>
            <person name="Mathew T."/>
            <person name="Pu L."/>
            <person name="Thornton R."/>
            <person name="Saada N."/>
            <person name="Wilczek-Boney K.B."/>
            <person name="Lee S."/>
            <person name="Kovar C."/>
            <person name="Wu Y."/>
            <person name="Scherer S.E."/>
            <person name="Worley K.C."/>
            <person name="Muzny D.M."/>
            <person name="Gibbs R."/>
        </authorList>
    </citation>
    <scope>NUCLEOTIDE SEQUENCE</scope>
    <source>
        <strain evidence="4">Brora</strain>
    </source>
</reference>
<evidence type="ECO:0000313" key="4">
    <source>
        <dbReference type="Proteomes" id="UP000014500"/>
    </source>
</evidence>
<dbReference type="OMA" id="CHESTCC"/>
<dbReference type="PANTHER" id="PTHR10609">
    <property type="entry name" value="BIOTINIDASE-RELATED"/>
    <property type="match status" value="1"/>
</dbReference>
<evidence type="ECO:0000313" key="3">
    <source>
        <dbReference type="EnsemblMetazoa" id="SMAR013726-PA"/>
    </source>
</evidence>
<proteinExistence type="predicted"/>
<dbReference type="EnsemblMetazoa" id="SMAR013726-RA">
    <property type="protein sequence ID" value="SMAR013726-PA"/>
    <property type="gene ID" value="SMAR013726"/>
</dbReference>
<keyword evidence="1" id="KW-0378">Hydrolase</keyword>
<dbReference type="AlphaFoldDB" id="T1JIP5"/>
<dbReference type="GO" id="GO:0016787">
    <property type="term" value="F:hydrolase activity"/>
    <property type="evidence" value="ECO:0007669"/>
    <property type="project" value="UniProtKB-KW"/>
</dbReference>
<dbReference type="STRING" id="126957.T1JIP5"/>
<dbReference type="eggNOG" id="KOG0806">
    <property type="taxonomic scope" value="Eukaryota"/>
</dbReference>
<evidence type="ECO:0000259" key="2">
    <source>
        <dbReference type="Pfam" id="PF19018"/>
    </source>
</evidence>
<reference evidence="3" key="2">
    <citation type="submission" date="2015-02" db="UniProtKB">
        <authorList>
            <consortium name="EnsemblMetazoa"/>
        </authorList>
    </citation>
    <scope>IDENTIFICATION</scope>
</reference>
<feature type="domain" description="Vanin C-terminal" evidence="2">
    <location>
        <begin position="113"/>
        <end position="266"/>
    </location>
</feature>
<dbReference type="InterPro" id="IPR040154">
    <property type="entry name" value="Biotinidase/VNN"/>
</dbReference>
<dbReference type="PANTHER" id="PTHR10609:SF27">
    <property type="entry name" value="CN HYDROLASE DOMAIN-CONTAINING PROTEIN-RELATED"/>
    <property type="match status" value="1"/>
</dbReference>
<dbReference type="HOGENOM" id="CLU_1027867_0_0_1"/>
<keyword evidence="4" id="KW-1185">Reference proteome</keyword>
<name>T1JIP5_STRMM</name>
<protein>
    <recommendedName>
        <fullName evidence="2">Vanin C-terminal domain-containing protein</fullName>
    </recommendedName>
</protein>
<dbReference type="EMBL" id="JH432114">
    <property type="status" value="NOT_ANNOTATED_CDS"/>
    <property type="molecule type" value="Genomic_DNA"/>
</dbReference>
<dbReference type="Pfam" id="PF19018">
    <property type="entry name" value="Vanin_C"/>
    <property type="match status" value="1"/>
</dbReference>
<organism evidence="3 4">
    <name type="scientific">Strigamia maritima</name>
    <name type="common">European centipede</name>
    <name type="synonym">Geophilus maritimus</name>
    <dbReference type="NCBI Taxonomy" id="126957"/>
    <lineage>
        <taxon>Eukaryota</taxon>
        <taxon>Metazoa</taxon>
        <taxon>Ecdysozoa</taxon>
        <taxon>Arthropoda</taxon>
        <taxon>Myriapoda</taxon>
        <taxon>Chilopoda</taxon>
        <taxon>Pleurostigmophora</taxon>
        <taxon>Geophilomorpha</taxon>
        <taxon>Linotaeniidae</taxon>
        <taxon>Strigamia</taxon>
    </lineage>
</organism>